<dbReference type="EMBL" id="CP000086">
    <property type="protein sequence ID" value="ABC37955.1"/>
    <property type="molecule type" value="Genomic_DNA"/>
</dbReference>
<dbReference type="EC" id="2.7.1.137" evidence="2"/>
<feature type="region of interest" description="Disordered" evidence="1">
    <location>
        <begin position="69"/>
        <end position="88"/>
    </location>
</feature>
<dbReference type="HOGENOM" id="CLU_1445152_0_0_4"/>
<reference evidence="2 3" key="1">
    <citation type="journal article" date="2005" name="BMC Genomics">
        <title>Bacterial genome adaptation to niches: divergence of the potential virulence genes in three Burkholderia species of different survival strategies.</title>
        <authorList>
            <person name="Kim H.S."/>
            <person name="Schell M.A."/>
            <person name="Yu Y."/>
            <person name="Ulrich R.L."/>
            <person name="Sarria S.H."/>
            <person name="Nierman W.C."/>
            <person name="DeShazer D."/>
        </authorList>
    </citation>
    <scope>NUCLEOTIDE SEQUENCE [LARGE SCALE GENOMIC DNA]</scope>
    <source>
        <strain evidence="3">ATCC 700388 / DSM 13276 / CCUG 48851 / CIP 106301 / E264</strain>
    </source>
</reference>
<evidence type="ECO:0000313" key="3">
    <source>
        <dbReference type="Proteomes" id="UP000001930"/>
    </source>
</evidence>
<dbReference type="AlphaFoldDB" id="Q2SUX5"/>
<protein>
    <submittedName>
        <fullName evidence="2">GH09231p</fullName>
        <ecNumber evidence="2">2.7.1.137</ecNumber>
    </submittedName>
</protein>
<dbReference type="Proteomes" id="UP000001930">
    <property type="component" value="Chromosome I"/>
</dbReference>
<dbReference type="GO" id="GO:0016303">
    <property type="term" value="F:1-phosphatidylinositol-3-kinase activity"/>
    <property type="evidence" value="ECO:0007669"/>
    <property type="project" value="UniProtKB-EC"/>
</dbReference>
<proteinExistence type="predicted"/>
<organism evidence="2 3">
    <name type="scientific">Burkholderia thailandensis (strain ATCC 700388 / DSM 13276 / CCUG 48851 / CIP 106301 / E264)</name>
    <dbReference type="NCBI Taxonomy" id="271848"/>
    <lineage>
        <taxon>Bacteria</taxon>
        <taxon>Pseudomonadati</taxon>
        <taxon>Pseudomonadota</taxon>
        <taxon>Betaproteobacteria</taxon>
        <taxon>Burkholderiales</taxon>
        <taxon>Burkholderiaceae</taxon>
        <taxon>Burkholderia</taxon>
        <taxon>pseudomallei group</taxon>
    </lineage>
</organism>
<accession>Q2SUX5</accession>
<keyword evidence="3" id="KW-1185">Reference proteome</keyword>
<dbReference type="KEGG" id="bte:BTH_I2762"/>
<gene>
    <name evidence="2" type="ordered locus">BTH_I2762</name>
</gene>
<sequence length="187" mass="19404">MSCSCGGARRMGGGLSTALGGRFGRSWAGKARRGVRSPLEWLFLSNLTDRPRLAGAGCPMIAKTPGTRRRIGADPSGTRVRSRRRRGGVDWRGRDGACACAGPCPRTSCPFGTCPFGTCPFGTCPFGTCPFGTCPFGTCPFGTCPFGTCPFGTCPFGTCASATCASATCAFETCPFAMIDPHAADDL</sequence>
<evidence type="ECO:0000313" key="2">
    <source>
        <dbReference type="EMBL" id="ABC37955.1"/>
    </source>
</evidence>
<name>Q2SUX5_BURTA</name>
<evidence type="ECO:0000256" key="1">
    <source>
        <dbReference type="SAM" id="MobiDB-lite"/>
    </source>
</evidence>
<keyword evidence="2" id="KW-0808">Transferase</keyword>